<comment type="caution">
    <text evidence="1">The sequence shown here is derived from an EMBL/GenBank/DDBJ whole genome shotgun (WGS) entry which is preliminary data.</text>
</comment>
<dbReference type="EMBL" id="JAWXRC010000042">
    <property type="protein sequence ID" value="MDX6033792.1"/>
    <property type="molecule type" value="Genomic_DNA"/>
</dbReference>
<sequence length="613" mass="67334">MKVTVFSVEELRHLNPESTDAVYVSGYYHSGDGGGGWYTWQTGPPREDNGGTIITSLHHHAGYWRLSHGGTGDFRMFGILDDTVPADDALEALVNDPTVTDIRAYSDLWFRRRHRFQRSGITLDFQSFHLSTRDIEPAPVNDPFAAVLFFQGSLDTEISQITLTEPLLELTDIFPVDNSNHFKVGEWYAVKSDISGGAAARELQKLVQVTAITDEHHIQVSYTNGWTLNPGRVISWQRVEPVQDVTVRSLRFTGAGSDQVTGSHPLAFEYAVRANVFGIHSTGSFWPVIMRRWNTHYITEQCSLLNPPDTAWGGAGYLTQQIYCLYGDIRDCHVSNARHLNDFTASAYCRVENCHADGQSAEKGPFVTHGQYEHDLTYAGNSGLMTFANSGVTWGNSARRIHVSKHVCPWFVARVGVSDLTLDDVVVVTNKTIPGSGMLWVNADGLRMTGCSSDGILRITQSSSRSVRANLIQQCSFTLPDDGSTLVDNSVVSPVSFSDTIFRGVNGHTLAGKSLSFSRCEFYGGVSATPATFSSPSLSIHASRLYTCEVVVGNPANNSRTDILNLQAEHSRLDFAPLSGTLMFCQNQLLGTELLNLPAAGDRVILAQNITLL</sequence>
<gene>
    <name evidence="1" type="ORF">SIL20_20010</name>
</gene>
<dbReference type="AlphaFoldDB" id="A0AAJ2VW63"/>
<accession>A0AAJ2VW63</accession>
<protein>
    <recommendedName>
        <fullName evidence="3">Peptidase C14</fullName>
    </recommendedName>
</protein>
<reference evidence="1" key="1">
    <citation type="submission" date="2023-11" db="EMBL/GenBank/DDBJ databases">
        <title>Scandinavium wanjuensis sp. nov., isolated from lettuce South Korea.</title>
        <authorList>
            <person name="Park J."/>
            <person name="Park S."/>
            <person name="Oh K.K."/>
            <person name="Cho G.S."/>
            <person name="Franz C.M.A.P."/>
        </authorList>
    </citation>
    <scope>NUCLEOTIDE SEQUENCE</scope>
    <source>
        <strain evidence="1">V105_12</strain>
    </source>
</reference>
<proteinExistence type="predicted"/>
<name>A0AAJ2VW63_9ENTR</name>
<dbReference type="RefSeq" id="WP_319630222.1">
    <property type="nucleotide sequence ID" value="NZ_JAWXRB010000045.1"/>
</dbReference>
<evidence type="ECO:0000313" key="2">
    <source>
        <dbReference type="Proteomes" id="UP001282336"/>
    </source>
</evidence>
<organism evidence="1 2">
    <name type="scientific">Scandinavium lactucae</name>
    <dbReference type="NCBI Taxonomy" id="3095028"/>
    <lineage>
        <taxon>Bacteria</taxon>
        <taxon>Pseudomonadati</taxon>
        <taxon>Pseudomonadota</taxon>
        <taxon>Gammaproteobacteria</taxon>
        <taxon>Enterobacterales</taxon>
        <taxon>Enterobacteriaceae</taxon>
        <taxon>Scandinavium</taxon>
    </lineage>
</organism>
<dbReference type="Proteomes" id="UP001282336">
    <property type="component" value="Unassembled WGS sequence"/>
</dbReference>
<evidence type="ECO:0008006" key="3">
    <source>
        <dbReference type="Google" id="ProtNLM"/>
    </source>
</evidence>
<evidence type="ECO:0000313" key="1">
    <source>
        <dbReference type="EMBL" id="MDX6033792.1"/>
    </source>
</evidence>